<evidence type="ECO:0000256" key="10">
    <source>
        <dbReference type="SAM" id="MobiDB-lite"/>
    </source>
</evidence>
<evidence type="ECO:0000256" key="9">
    <source>
        <dbReference type="NCBIfam" id="TIGR01128"/>
    </source>
</evidence>
<evidence type="ECO:0000313" key="14">
    <source>
        <dbReference type="Proteomes" id="UP000247689"/>
    </source>
</evidence>
<protein>
    <recommendedName>
        <fullName evidence="2 9">DNA polymerase III subunit delta</fullName>
        <ecNumber evidence="1 9">2.7.7.7</ecNumber>
    </recommendedName>
</protein>
<keyword evidence="4" id="KW-0548">Nucleotidyltransferase</keyword>
<dbReference type="CDD" id="cd18138">
    <property type="entry name" value="HLD_clamp_pol_III_delta"/>
    <property type="match status" value="1"/>
</dbReference>
<reference evidence="13 14" key="1">
    <citation type="submission" date="2018-05" db="EMBL/GenBank/DDBJ databases">
        <title>Kangiella spongicola genome sequence.</title>
        <authorList>
            <person name="Maclea K.S."/>
            <person name="Goen A.E."/>
            <person name="Kelley C."/>
            <person name="Underriner A."/>
            <person name="Silverwood T."/>
            <person name="Trachtenberg A.M."/>
        </authorList>
    </citation>
    <scope>NUCLEOTIDE SEQUENCE [LARGE SCALE GENOMIC DNA]</scope>
    <source>
        <strain evidence="13 14">ATCC BAA-2076</strain>
    </source>
</reference>
<dbReference type="PANTHER" id="PTHR34388:SF1">
    <property type="entry name" value="DNA POLYMERASE III SUBUNIT DELTA"/>
    <property type="match status" value="1"/>
</dbReference>
<dbReference type="OrthoDB" id="9770982at2"/>
<evidence type="ECO:0000256" key="7">
    <source>
        <dbReference type="ARBA" id="ARBA00034754"/>
    </source>
</evidence>
<evidence type="ECO:0000256" key="5">
    <source>
        <dbReference type="ARBA" id="ARBA00022705"/>
    </source>
</evidence>
<dbReference type="EMBL" id="QICH01000001">
    <property type="protein sequence ID" value="PXF64552.1"/>
    <property type="molecule type" value="Genomic_DNA"/>
</dbReference>
<dbReference type="PANTHER" id="PTHR34388">
    <property type="entry name" value="DNA POLYMERASE III SUBUNIT DELTA"/>
    <property type="match status" value="1"/>
</dbReference>
<keyword evidence="5" id="KW-0235">DNA replication</keyword>
<dbReference type="SUPFAM" id="SSF48019">
    <property type="entry name" value="post-AAA+ oligomerization domain-like"/>
    <property type="match status" value="1"/>
</dbReference>
<dbReference type="Gene3D" id="1.10.8.60">
    <property type="match status" value="1"/>
</dbReference>
<dbReference type="InterPro" id="IPR027417">
    <property type="entry name" value="P-loop_NTPase"/>
</dbReference>
<keyword evidence="14" id="KW-1185">Reference proteome</keyword>
<sequence>MKVYPEKLQQTLNQTGLDRQIPVYLVAGDEAWQKMEAVDQIRAHCKKQGILERQIIEDTNASNPLTDQAGTMSLFAESRLLEWRFDKSIKKAQGEAIQSFINSEASDVLLIVAPKLANEKRTSWFKTLEQTGIVVEVWPIPAERLGGWLRQRATNLQVQLDNDAVGVLIERCEGNLLAAHQDLQMLSLLAEGNVITGDNIRDYVGENARYSTFELGDACLSGQAERALRMLASIEAEGTYPLPIVNQLLRECQSLAKWSEDMAKGTPMAEIFKANRVWPKKQKILQVALSKGSVKKWYAMIQRLTMIDKGIKGQADIDVWQELSYVVCLIAGVNPFRAKKTTAPSQPASTQTSTAASEGLSHLKKQLGMS</sequence>
<comment type="catalytic activity">
    <reaction evidence="8">
        <text>DNA(n) + a 2'-deoxyribonucleoside 5'-triphosphate = DNA(n+1) + diphosphate</text>
        <dbReference type="Rhea" id="RHEA:22508"/>
        <dbReference type="Rhea" id="RHEA-COMP:17339"/>
        <dbReference type="Rhea" id="RHEA-COMP:17340"/>
        <dbReference type="ChEBI" id="CHEBI:33019"/>
        <dbReference type="ChEBI" id="CHEBI:61560"/>
        <dbReference type="ChEBI" id="CHEBI:173112"/>
        <dbReference type="EC" id="2.7.7.7"/>
    </reaction>
</comment>
<evidence type="ECO:0000259" key="11">
    <source>
        <dbReference type="Pfam" id="PF06144"/>
    </source>
</evidence>
<comment type="similarity">
    <text evidence="7">Belongs to the DNA polymerase HolA subunit family.</text>
</comment>
<dbReference type="GO" id="GO:0009360">
    <property type="term" value="C:DNA polymerase III complex"/>
    <property type="evidence" value="ECO:0007669"/>
    <property type="project" value="UniProtKB-UniRule"/>
</dbReference>
<evidence type="ECO:0000256" key="6">
    <source>
        <dbReference type="ARBA" id="ARBA00022932"/>
    </source>
</evidence>
<feature type="domain" description="DNA polymerase III subunit delta C-terminal" evidence="12">
    <location>
        <begin position="213"/>
        <end position="330"/>
    </location>
</feature>
<evidence type="ECO:0000256" key="1">
    <source>
        <dbReference type="ARBA" id="ARBA00012417"/>
    </source>
</evidence>
<evidence type="ECO:0000256" key="8">
    <source>
        <dbReference type="ARBA" id="ARBA00049244"/>
    </source>
</evidence>
<evidence type="ECO:0000256" key="4">
    <source>
        <dbReference type="ARBA" id="ARBA00022695"/>
    </source>
</evidence>
<feature type="region of interest" description="Disordered" evidence="10">
    <location>
        <begin position="340"/>
        <end position="360"/>
    </location>
</feature>
<organism evidence="13 14">
    <name type="scientific">Kangiella spongicola</name>
    <dbReference type="NCBI Taxonomy" id="796379"/>
    <lineage>
        <taxon>Bacteria</taxon>
        <taxon>Pseudomonadati</taxon>
        <taxon>Pseudomonadota</taxon>
        <taxon>Gammaproteobacteria</taxon>
        <taxon>Kangiellales</taxon>
        <taxon>Kangiellaceae</taxon>
        <taxon>Kangiella</taxon>
    </lineage>
</organism>
<keyword evidence="6" id="KW-0239">DNA-directed DNA polymerase</keyword>
<dbReference type="InterPro" id="IPR005790">
    <property type="entry name" value="DNA_polIII_delta"/>
</dbReference>
<name>A0A318D5D4_9GAMM</name>
<dbReference type="RefSeq" id="WP_110200600.1">
    <property type="nucleotide sequence ID" value="NZ_QICH01000001.1"/>
</dbReference>
<dbReference type="EC" id="2.7.7.7" evidence="1 9"/>
<dbReference type="InterPro" id="IPR010372">
    <property type="entry name" value="DNA_pol3_delta_N"/>
</dbReference>
<gene>
    <name evidence="13" type="primary">holA</name>
    <name evidence="13" type="ORF">DL796_05280</name>
</gene>
<dbReference type="GO" id="GO:0006261">
    <property type="term" value="P:DNA-templated DNA replication"/>
    <property type="evidence" value="ECO:0007669"/>
    <property type="project" value="TreeGrafter"/>
</dbReference>
<keyword evidence="3" id="KW-0808">Transferase</keyword>
<accession>A0A318D5D4</accession>
<dbReference type="InterPro" id="IPR032780">
    <property type="entry name" value="DNA_pol3_delt_C"/>
</dbReference>
<dbReference type="Gene3D" id="3.40.50.300">
    <property type="entry name" value="P-loop containing nucleotide triphosphate hydrolases"/>
    <property type="match status" value="1"/>
</dbReference>
<feature type="domain" description="DNA polymerase III delta N-terminal" evidence="11">
    <location>
        <begin position="24"/>
        <end position="137"/>
    </location>
</feature>
<dbReference type="SUPFAM" id="SSF52540">
    <property type="entry name" value="P-loop containing nucleoside triphosphate hydrolases"/>
    <property type="match status" value="1"/>
</dbReference>
<evidence type="ECO:0000256" key="3">
    <source>
        <dbReference type="ARBA" id="ARBA00022679"/>
    </source>
</evidence>
<dbReference type="GO" id="GO:0003887">
    <property type="term" value="F:DNA-directed DNA polymerase activity"/>
    <property type="evidence" value="ECO:0007669"/>
    <property type="project" value="UniProtKB-UniRule"/>
</dbReference>
<dbReference type="Pfam" id="PF14840">
    <property type="entry name" value="DNA_pol3_delt_C"/>
    <property type="match status" value="1"/>
</dbReference>
<dbReference type="Proteomes" id="UP000247689">
    <property type="component" value="Unassembled WGS sequence"/>
</dbReference>
<evidence type="ECO:0000256" key="2">
    <source>
        <dbReference type="ARBA" id="ARBA00017703"/>
    </source>
</evidence>
<dbReference type="GO" id="GO:0003677">
    <property type="term" value="F:DNA binding"/>
    <property type="evidence" value="ECO:0007669"/>
    <property type="project" value="InterPro"/>
</dbReference>
<evidence type="ECO:0000313" key="13">
    <source>
        <dbReference type="EMBL" id="PXF64552.1"/>
    </source>
</evidence>
<dbReference type="NCBIfam" id="TIGR01128">
    <property type="entry name" value="holA"/>
    <property type="match status" value="1"/>
</dbReference>
<dbReference type="AlphaFoldDB" id="A0A318D5D4"/>
<comment type="caution">
    <text evidence="13">The sequence shown here is derived from an EMBL/GenBank/DDBJ whole genome shotgun (WGS) entry which is preliminary data.</text>
</comment>
<evidence type="ECO:0000259" key="12">
    <source>
        <dbReference type="Pfam" id="PF14840"/>
    </source>
</evidence>
<dbReference type="InterPro" id="IPR008921">
    <property type="entry name" value="DNA_pol3_clamp-load_cplx_C"/>
</dbReference>
<proteinExistence type="inferred from homology"/>
<dbReference type="Gene3D" id="1.20.272.10">
    <property type="match status" value="1"/>
</dbReference>
<feature type="compositionally biased region" description="Polar residues" evidence="10">
    <location>
        <begin position="342"/>
        <end position="356"/>
    </location>
</feature>
<dbReference type="Pfam" id="PF06144">
    <property type="entry name" value="DNA_pol3_delta"/>
    <property type="match status" value="1"/>
</dbReference>